<dbReference type="EMBL" id="VFPA01000001">
    <property type="protein sequence ID" value="TQM15504.1"/>
    <property type="molecule type" value="Genomic_DNA"/>
</dbReference>
<name>A0A543E1Q3_9PSEU</name>
<dbReference type="AlphaFoldDB" id="A0A543E1Q3"/>
<sequence>MRVTTAREVFEDLAAEHLERPGAGRRMMFGRDCLTVGGRNVAFFHDDRLALQLPPETADALLTAGDADVPYMGKKPMRSWVAVGLPDGPAGVERWRALVAEAVGAAEKP</sequence>
<dbReference type="SUPFAM" id="SSF159894">
    <property type="entry name" value="YgaC/TfoX-N like"/>
    <property type="match status" value="1"/>
</dbReference>
<organism evidence="1 2">
    <name type="scientific">Pseudonocardia kunmingensis</name>
    <dbReference type="NCBI Taxonomy" id="630975"/>
    <lineage>
        <taxon>Bacteria</taxon>
        <taxon>Bacillati</taxon>
        <taxon>Actinomycetota</taxon>
        <taxon>Actinomycetes</taxon>
        <taxon>Pseudonocardiales</taxon>
        <taxon>Pseudonocardiaceae</taxon>
        <taxon>Pseudonocardia</taxon>
    </lineage>
</organism>
<dbReference type="Proteomes" id="UP000315677">
    <property type="component" value="Unassembled WGS sequence"/>
</dbReference>
<comment type="caution">
    <text evidence="1">The sequence shown here is derived from an EMBL/GenBank/DDBJ whole genome shotgun (WGS) entry which is preliminary data.</text>
</comment>
<evidence type="ECO:0008006" key="3">
    <source>
        <dbReference type="Google" id="ProtNLM"/>
    </source>
</evidence>
<proteinExistence type="predicted"/>
<evidence type="ECO:0000313" key="1">
    <source>
        <dbReference type="EMBL" id="TQM15504.1"/>
    </source>
</evidence>
<accession>A0A543E1Q3</accession>
<keyword evidence="2" id="KW-1185">Reference proteome</keyword>
<reference evidence="1 2" key="1">
    <citation type="submission" date="2019-06" db="EMBL/GenBank/DDBJ databases">
        <title>Sequencing the genomes of 1000 actinobacteria strains.</title>
        <authorList>
            <person name="Klenk H.-P."/>
        </authorList>
    </citation>
    <scope>NUCLEOTIDE SEQUENCE [LARGE SCALE GENOMIC DNA]</scope>
    <source>
        <strain evidence="1 2">DSM 45301</strain>
    </source>
</reference>
<evidence type="ECO:0000313" key="2">
    <source>
        <dbReference type="Proteomes" id="UP000315677"/>
    </source>
</evidence>
<gene>
    <name evidence="1" type="ORF">FB558_2292</name>
</gene>
<protein>
    <recommendedName>
        <fullName evidence="3">TfoX-like protein</fullName>
    </recommendedName>
</protein>
<dbReference type="Gene3D" id="3.30.1460.30">
    <property type="entry name" value="YgaC/TfoX-N like chaperone"/>
    <property type="match status" value="1"/>
</dbReference>